<dbReference type="RefSeq" id="WP_282912411.1">
    <property type="nucleotide sequence ID" value="NZ_JAGRPV010000001.1"/>
</dbReference>
<feature type="domain" description="N-acetyltransferase" evidence="3">
    <location>
        <begin position="24"/>
        <end position="168"/>
    </location>
</feature>
<name>A0ABT6TSN3_9BACL</name>
<dbReference type="PANTHER" id="PTHR43420">
    <property type="entry name" value="ACETYLTRANSFERASE"/>
    <property type="match status" value="1"/>
</dbReference>
<dbReference type="Gene3D" id="3.40.630.30">
    <property type="match status" value="1"/>
</dbReference>
<dbReference type="InterPro" id="IPR016181">
    <property type="entry name" value="Acyl_CoA_acyltransferase"/>
</dbReference>
<sequence length="172" mass="19415">MTQEAWVCRPVQAEDSAAVAGLAMEIWHEYYGALLSLEQIDYMVDKFQSPGAIADQIAQQGYEYYLMQAEGINVGYLAVKAEGGKLFLSKLYVLKAHRGHGYASRAMAFMMRLCRERGLGAVWLTVNRHNEGSIAVYEKKGFKKVRERIADIGNGYVMDDFVMEKEIRETDG</sequence>
<keyword evidence="1" id="KW-0808">Transferase</keyword>
<proteinExistence type="predicted"/>
<evidence type="ECO:0000313" key="4">
    <source>
        <dbReference type="EMBL" id="MDI4649805.1"/>
    </source>
</evidence>
<accession>A0ABT6TSN3</accession>
<dbReference type="InterPro" id="IPR000182">
    <property type="entry name" value="GNAT_dom"/>
</dbReference>
<reference evidence="4" key="1">
    <citation type="submission" date="2023-04" db="EMBL/GenBank/DDBJ databases">
        <title>Comparative genomic analysis of Cohnella hashimotonis sp. nov., isolated from the International Space Station.</title>
        <authorList>
            <person name="Venkateswaran K."/>
            <person name="Simpson A."/>
        </authorList>
    </citation>
    <scope>NUCLEOTIDE SEQUENCE</scope>
    <source>
        <strain evidence="4">F6_2S_P_1</strain>
    </source>
</reference>
<comment type="caution">
    <text evidence="4">The sequence shown here is derived from an EMBL/GenBank/DDBJ whole genome shotgun (WGS) entry which is preliminary data.</text>
</comment>
<organism evidence="4 5">
    <name type="scientific">Cohnella hashimotonis</name>
    <dbReference type="NCBI Taxonomy" id="2826895"/>
    <lineage>
        <taxon>Bacteria</taxon>
        <taxon>Bacillati</taxon>
        <taxon>Bacillota</taxon>
        <taxon>Bacilli</taxon>
        <taxon>Bacillales</taxon>
        <taxon>Paenibacillaceae</taxon>
        <taxon>Cohnella</taxon>
    </lineage>
</organism>
<keyword evidence="2" id="KW-0012">Acyltransferase</keyword>
<keyword evidence="5" id="KW-1185">Reference proteome</keyword>
<evidence type="ECO:0000313" key="5">
    <source>
        <dbReference type="Proteomes" id="UP001161691"/>
    </source>
</evidence>
<dbReference type="PROSITE" id="PS51186">
    <property type="entry name" value="GNAT"/>
    <property type="match status" value="1"/>
</dbReference>
<dbReference type="InterPro" id="IPR050680">
    <property type="entry name" value="YpeA/RimI_acetyltransf"/>
</dbReference>
<dbReference type="CDD" id="cd04301">
    <property type="entry name" value="NAT_SF"/>
    <property type="match status" value="1"/>
</dbReference>
<evidence type="ECO:0000256" key="2">
    <source>
        <dbReference type="ARBA" id="ARBA00023315"/>
    </source>
</evidence>
<dbReference type="SUPFAM" id="SSF55729">
    <property type="entry name" value="Acyl-CoA N-acyltransferases (Nat)"/>
    <property type="match status" value="1"/>
</dbReference>
<protein>
    <submittedName>
        <fullName evidence="4">GNAT family N-acetyltransferase</fullName>
    </submittedName>
</protein>
<dbReference type="EMBL" id="JAGRPV010000001">
    <property type="protein sequence ID" value="MDI4649805.1"/>
    <property type="molecule type" value="Genomic_DNA"/>
</dbReference>
<evidence type="ECO:0000256" key="1">
    <source>
        <dbReference type="ARBA" id="ARBA00022679"/>
    </source>
</evidence>
<evidence type="ECO:0000259" key="3">
    <source>
        <dbReference type="PROSITE" id="PS51186"/>
    </source>
</evidence>
<dbReference type="Proteomes" id="UP001161691">
    <property type="component" value="Unassembled WGS sequence"/>
</dbReference>
<gene>
    <name evidence="4" type="ORF">KB449_33065</name>
</gene>
<dbReference type="Pfam" id="PF00583">
    <property type="entry name" value="Acetyltransf_1"/>
    <property type="match status" value="1"/>
</dbReference>